<dbReference type="GO" id="GO:0016779">
    <property type="term" value="F:nucleotidyltransferase activity"/>
    <property type="evidence" value="ECO:0007669"/>
    <property type="project" value="UniProtKB-KW"/>
</dbReference>
<dbReference type="InterPro" id="IPR003846">
    <property type="entry name" value="SelO"/>
</dbReference>
<evidence type="ECO:0000256" key="2">
    <source>
        <dbReference type="ARBA" id="ARBA00009747"/>
    </source>
</evidence>
<dbReference type="EMBL" id="WWCX01000023">
    <property type="protein sequence ID" value="MYM95200.1"/>
    <property type="molecule type" value="Genomic_DNA"/>
</dbReference>
<dbReference type="GO" id="GO:0005524">
    <property type="term" value="F:ATP binding"/>
    <property type="evidence" value="ECO:0007669"/>
    <property type="project" value="UniProtKB-KW"/>
</dbReference>
<comment type="caution">
    <text evidence="9">The sequence shown here is derived from an EMBL/GenBank/DDBJ whole genome shotgun (WGS) entry which is preliminary data.</text>
</comment>
<evidence type="ECO:0000256" key="7">
    <source>
        <dbReference type="ARBA" id="ARBA00022840"/>
    </source>
</evidence>
<evidence type="ECO:0000256" key="1">
    <source>
        <dbReference type="ARBA" id="ARBA00001946"/>
    </source>
</evidence>
<reference evidence="9" key="1">
    <citation type="submission" date="2019-12" db="EMBL/GenBank/DDBJ databases">
        <title>Novel species isolated from a subtropical stream in China.</title>
        <authorList>
            <person name="Lu H."/>
        </authorList>
    </citation>
    <scope>NUCLEOTIDE SEQUENCE [LARGE SCALE GENOMIC DNA]</scope>
    <source>
        <strain evidence="9">FT81W</strain>
    </source>
</reference>
<keyword evidence="7" id="KW-0067">ATP-binding</keyword>
<dbReference type="Pfam" id="PF02696">
    <property type="entry name" value="SelO"/>
    <property type="match status" value="1"/>
</dbReference>
<evidence type="ECO:0000256" key="6">
    <source>
        <dbReference type="ARBA" id="ARBA00022741"/>
    </source>
</evidence>
<keyword evidence="6" id="KW-0547">Nucleotide-binding</keyword>
<sequence>MNLPATSYVPFSCAKLKNFKILWQNRAVGTDVPLENYAFCVPALCDQESDYDKFSITAFAERYGGKGVGTNGGGVRCGNIGDWQIKGVGCNPLVGMGTDYWHAHGGATIDEAIKEVIWSEICSFTLPYGAIRTAGIILTGTKTWKKERDKKTIADRALIIREKSIRPAHFMRSVNYNPNDLIWSSCVSDNDRTKNSINSLTRNFPMPSDVADPAKNLYASIYKLLKRAAFQMAAARAKRIPHGSINCSNICLDGRYIDFGTMTAISDFGRVIISGGNPDLWNEEIAVRQTLENIYFSVLKYESDINKVLPNVDYFWAEFQRIFSDRLCIEFLKLTGIPEFYFEKIPLEAKISLWKVMIKIISHGNREPFRLTENSPVKFGSYHLNTILQIASLSRNKAELTVDLKNHISETLVNEFSDSYWNFRNECNLELSEAKFSNKVIAIRSIFLNGENDFLSKYKIDGEIEKMIEDGIRSEDIGIYIEKTIKKSENLFQSSDTLTSYVNTATFGRICFGPNGVSDEKRQEIDYCGAIDMLPEEIFSKNFLNRLKAE</sequence>
<comment type="cofactor">
    <cofactor evidence="1">
        <name>Mg(2+)</name>
        <dbReference type="ChEBI" id="CHEBI:18420"/>
    </cofactor>
</comment>
<evidence type="ECO:0008006" key="11">
    <source>
        <dbReference type="Google" id="ProtNLM"/>
    </source>
</evidence>
<evidence type="ECO:0000256" key="4">
    <source>
        <dbReference type="ARBA" id="ARBA00022695"/>
    </source>
</evidence>
<keyword evidence="8" id="KW-0460">Magnesium</keyword>
<evidence type="ECO:0000256" key="8">
    <source>
        <dbReference type="ARBA" id="ARBA00022842"/>
    </source>
</evidence>
<dbReference type="Proteomes" id="UP000447355">
    <property type="component" value="Unassembled WGS sequence"/>
</dbReference>
<organism evidence="9 10">
    <name type="scientific">Duganella vulcania</name>
    <dbReference type="NCBI Taxonomy" id="2692166"/>
    <lineage>
        <taxon>Bacteria</taxon>
        <taxon>Pseudomonadati</taxon>
        <taxon>Pseudomonadota</taxon>
        <taxon>Betaproteobacteria</taxon>
        <taxon>Burkholderiales</taxon>
        <taxon>Oxalobacteraceae</taxon>
        <taxon>Telluria group</taxon>
        <taxon>Duganella</taxon>
    </lineage>
</organism>
<gene>
    <name evidence="9" type="ORF">GTP90_15130</name>
</gene>
<evidence type="ECO:0000313" key="10">
    <source>
        <dbReference type="Proteomes" id="UP000447355"/>
    </source>
</evidence>
<dbReference type="RefSeq" id="WP_161084331.1">
    <property type="nucleotide sequence ID" value="NZ_WWCX01000023.1"/>
</dbReference>
<keyword evidence="3" id="KW-0808">Transferase</keyword>
<evidence type="ECO:0000313" key="9">
    <source>
        <dbReference type="EMBL" id="MYM95200.1"/>
    </source>
</evidence>
<keyword evidence="4" id="KW-0548">Nucleotidyltransferase</keyword>
<keyword evidence="5" id="KW-0479">Metal-binding</keyword>
<dbReference type="AlphaFoldDB" id="A0A845GP56"/>
<comment type="similarity">
    <text evidence="2">Belongs to the SELO family.</text>
</comment>
<proteinExistence type="inferred from homology"/>
<accession>A0A845GP56</accession>
<dbReference type="GO" id="GO:0046872">
    <property type="term" value="F:metal ion binding"/>
    <property type="evidence" value="ECO:0007669"/>
    <property type="project" value="UniProtKB-KW"/>
</dbReference>
<name>A0A845GP56_9BURK</name>
<evidence type="ECO:0000256" key="3">
    <source>
        <dbReference type="ARBA" id="ARBA00022679"/>
    </source>
</evidence>
<protein>
    <recommendedName>
        <fullName evidence="11">MchC protein</fullName>
    </recommendedName>
</protein>
<evidence type="ECO:0000256" key="5">
    <source>
        <dbReference type="ARBA" id="ARBA00022723"/>
    </source>
</evidence>